<name>A0A819H244_9BILA</name>
<dbReference type="AlphaFoldDB" id="A0A819H244"/>
<gene>
    <name evidence="1" type="ORF">OVN521_LOCUS9262</name>
    <name evidence="2" type="ORF">UXM345_LOCUS13202</name>
</gene>
<dbReference type="EMBL" id="CAJOBF010001417">
    <property type="protein sequence ID" value="CAF3948664.1"/>
    <property type="molecule type" value="Genomic_DNA"/>
</dbReference>
<evidence type="ECO:0000313" key="1">
    <source>
        <dbReference type="EMBL" id="CAF3896316.1"/>
    </source>
</evidence>
<protein>
    <submittedName>
        <fullName evidence="1">Uncharacterized protein</fullName>
    </submittedName>
</protein>
<evidence type="ECO:0000313" key="3">
    <source>
        <dbReference type="Proteomes" id="UP000663866"/>
    </source>
</evidence>
<dbReference type="Proteomes" id="UP000663842">
    <property type="component" value="Unassembled WGS sequence"/>
</dbReference>
<dbReference type="Proteomes" id="UP000663866">
    <property type="component" value="Unassembled WGS sequence"/>
</dbReference>
<accession>A0A819H244</accession>
<evidence type="ECO:0000313" key="2">
    <source>
        <dbReference type="EMBL" id="CAF3948664.1"/>
    </source>
</evidence>
<reference evidence="1" key="1">
    <citation type="submission" date="2021-02" db="EMBL/GenBank/DDBJ databases">
        <authorList>
            <person name="Nowell W R."/>
        </authorList>
    </citation>
    <scope>NUCLEOTIDE SEQUENCE</scope>
</reference>
<keyword evidence="3" id="KW-1185">Reference proteome</keyword>
<sequence length="125" mass="13972">MESDLSTSSLSSSSPTMTTNNKDANLISLNHVVAVSNSAGGFILGKVTEQRNDSFILNIYQYKLDTRTQLSNNSELIMGFGDIEARTIFEMSSDQQRILFDRVSNPDQYPSSLLSLMVEIKKRKK</sequence>
<comment type="caution">
    <text evidence="1">The sequence shown here is derived from an EMBL/GenBank/DDBJ whole genome shotgun (WGS) entry which is preliminary data.</text>
</comment>
<dbReference type="EMBL" id="CAJOBG010001118">
    <property type="protein sequence ID" value="CAF3896316.1"/>
    <property type="molecule type" value="Genomic_DNA"/>
</dbReference>
<organism evidence="1 3">
    <name type="scientific">Rotaria magnacalcarata</name>
    <dbReference type="NCBI Taxonomy" id="392030"/>
    <lineage>
        <taxon>Eukaryota</taxon>
        <taxon>Metazoa</taxon>
        <taxon>Spiralia</taxon>
        <taxon>Gnathifera</taxon>
        <taxon>Rotifera</taxon>
        <taxon>Eurotatoria</taxon>
        <taxon>Bdelloidea</taxon>
        <taxon>Philodinida</taxon>
        <taxon>Philodinidae</taxon>
        <taxon>Rotaria</taxon>
    </lineage>
</organism>
<proteinExistence type="predicted"/>